<organism evidence="2 3">
    <name type="scientific">Brassica oleracea var. oleracea</name>
    <dbReference type="NCBI Taxonomy" id="109376"/>
    <lineage>
        <taxon>Eukaryota</taxon>
        <taxon>Viridiplantae</taxon>
        <taxon>Streptophyta</taxon>
        <taxon>Embryophyta</taxon>
        <taxon>Tracheophyta</taxon>
        <taxon>Spermatophyta</taxon>
        <taxon>Magnoliopsida</taxon>
        <taxon>eudicotyledons</taxon>
        <taxon>Gunneridae</taxon>
        <taxon>Pentapetalae</taxon>
        <taxon>rosids</taxon>
        <taxon>malvids</taxon>
        <taxon>Brassicales</taxon>
        <taxon>Brassicaceae</taxon>
        <taxon>Brassiceae</taxon>
        <taxon>Brassica</taxon>
    </lineage>
</organism>
<evidence type="ECO:0000256" key="1">
    <source>
        <dbReference type="SAM" id="MobiDB-lite"/>
    </source>
</evidence>
<feature type="region of interest" description="Disordered" evidence="1">
    <location>
        <begin position="36"/>
        <end position="113"/>
    </location>
</feature>
<protein>
    <submittedName>
        <fullName evidence="2">Uncharacterized protein</fullName>
    </submittedName>
</protein>
<reference evidence="2" key="2">
    <citation type="submission" date="2015-03" db="UniProtKB">
        <authorList>
            <consortium name="EnsemblPlants"/>
        </authorList>
    </citation>
    <scope>IDENTIFICATION</scope>
</reference>
<feature type="compositionally biased region" description="Polar residues" evidence="1">
    <location>
        <begin position="76"/>
        <end position="85"/>
    </location>
</feature>
<dbReference type="Gramene" id="Bo9g010260.1">
    <property type="protein sequence ID" value="Bo9g010260.1"/>
    <property type="gene ID" value="Bo9g010260"/>
</dbReference>
<dbReference type="HOGENOM" id="CLU_1663225_0_0_1"/>
<feature type="compositionally biased region" description="Polar residues" evidence="1">
    <location>
        <begin position="97"/>
        <end position="111"/>
    </location>
</feature>
<dbReference type="STRING" id="109376.A0A0D3E121"/>
<evidence type="ECO:0000313" key="2">
    <source>
        <dbReference type="EnsemblPlants" id="Bo9g010260.1"/>
    </source>
</evidence>
<sequence length="159" mass="17641">MICKPEGLLDRLVHKFHPISAIINDSLRITKEAAEKAFRDAENEPASQQSQTAEPPSVAEVGSVTSSNIRLEHSRTAVSSASKPGSTIKKKNRGQKRSQSSVHVASDTSNHFPEHGCSLNQRLSWPIDHCSRGFNSDYNHNQWTQPEGPPQYHLFLSTI</sequence>
<keyword evidence="3" id="KW-1185">Reference proteome</keyword>
<accession>A0A0D3E121</accession>
<reference evidence="2 3" key="1">
    <citation type="journal article" date="2014" name="Genome Biol.">
        <title>Transcriptome and methylome profiling reveals relics of genome dominance in the mesopolyploid Brassica oleracea.</title>
        <authorList>
            <person name="Parkin I.A."/>
            <person name="Koh C."/>
            <person name="Tang H."/>
            <person name="Robinson S.J."/>
            <person name="Kagale S."/>
            <person name="Clarke W.E."/>
            <person name="Town C.D."/>
            <person name="Nixon J."/>
            <person name="Krishnakumar V."/>
            <person name="Bidwell S.L."/>
            <person name="Denoeud F."/>
            <person name="Belcram H."/>
            <person name="Links M.G."/>
            <person name="Just J."/>
            <person name="Clarke C."/>
            <person name="Bender T."/>
            <person name="Huebert T."/>
            <person name="Mason A.S."/>
            <person name="Pires J.C."/>
            <person name="Barker G."/>
            <person name="Moore J."/>
            <person name="Walley P.G."/>
            <person name="Manoli S."/>
            <person name="Batley J."/>
            <person name="Edwards D."/>
            <person name="Nelson M.N."/>
            <person name="Wang X."/>
            <person name="Paterson A.H."/>
            <person name="King G."/>
            <person name="Bancroft I."/>
            <person name="Chalhoub B."/>
            <person name="Sharpe A.G."/>
        </authorList>
    </citation>
    <scope>NUCLEOTIDE SEQUENCE</scope>
    <source>
        <strain evidence="2 3">cv. TO1000</strain>
    </source>
</reference>
<proteinExistence type="predicted"/>
<name>A0A0D3E121_BRAOL</name>
<feature type="compositionally biased region" description="Polar residues" evidence="1">
    <location>
        <begin position="45"/>
        <end position="54"/>
    </location>
</feature>
<dbReference type="Proteomes" id="UP000032141">
    <property type="component" value="Chromosome C9"/>
</dbReference>
<evidence type="ECO:0000313" key="3">
    <source>
        <dbReference type="Proteomes" id="UP000032141"/>
    </source>
</evidence>
<dbReference type="EnsemblPlants" id="Bo9g010260.1">
    <property type="protein sequence ID" value="Bo9g010260.1"/>
    <property type="gene ID" value="Bo9g010260"/>
</dbReference>
<dbReference type="AlphaFoldDB" id="A0A0D3E121"/>
<dbReference type="OMA" id="DTSNHFP"/>